<feature type="compositionally biased region" description="Polar residues" evidence="1">
    <location>
        <begin position="245"/>
        <end position="254"/>
    </location>
</feature>
<evidence type="ECO:0000313" key="2">
    <source>
        <dbReference type="EMBL" id="KAF8905767.1"/>
    </source>
</evidence>
<sequence>TTLSTFRSIESSPNTTKLFAKRLNFCDCSCDCEQKKRDLRKTLERRLSGFSTRHVVLSLVRIQSSVHNAIATVLSPRFYKTDDSRTHACSSRKRKGAGTQKGPQQPVEQPEKKTPSSGESIATNTSLVLTPSLEASSTESPFPSNLPWPIVAEWAPLTELSSIARSFQNGPAMSSAGLFADLPPGGMLAAEQLSSIALGEDSDPVLHHTEHDVESQCTAETFACVSPPIGHDSFLASEATYEMYQTESFGTSNPAGPLTSEEASDGQDSIAPIDL</sequence>
<dbReference type="EMBL" id="JADNYJ010000021">
    <property type="protein sequence ID" value="KAF8905767.1"/>
    <property type="molecule type" value="Genomic_DNA"/>
</dbReference>
<reference evidence="2" key="1">
    <citation type="submission" date="2020-11" db="EMBL/GenBank/DDBJ databases">
        <authorList>
            <consortium name="DOE Joint Genome Institute"/>
            <person name="Ahrendt S."/>
            <person name="Riley R."/>
            <person name="Andreopoulos W."/>
            <person name="LaButti K."/>
            <person name="Pangilinan J."/>
            <person name="Ruiz-duenas F.J."/>
            <person name="Barrasa J.M."/>
            <person name="Sanchez-Garcia M."/>
            <person name="Camarero S."/>
            <person name="Miyauchi S."/>
            <person name="Serrano A."/>
            <person name="Linde D."/>
            <person name="Babiker R."/>
            <person name="Drula E."/>
            <person name="Ayuso-Fernandez I."/>
            <person name="Pacheco R."/>
            <person name="Padilla G."/>
            <person name="Ferreira P."/>
            <person name="Barriuso J."/>
            <person name="Kellner H."/>
            <person name="Castanera R."/>
            <person name="Alfaro M."/>
            <person name="Ramirez L."/>
            <person name="Pisabarro A.G."/>
            <person name="Kuo A."/>
            <person name="Tritt A."/>
            <person name="Lipzen A."/>
            <person name="He G."/>
            <person name="Yan M."/>
            <person name="Ng V."/>
            <person name="Cullen D."/>
            <person name="Martin F."/>
            <person name="Rosso M.-N."/>
            <person name="Henrissat B."/>
            <person name="Hibbett D."/>
            <person name="Martinez A.T."/>
            <person name="Grigoriev I.V."/>
        </authorList>
    </citation>
    <scope>NUCLEOTIDE SEQUENCE</scope>
    <source>
        <strain evidence="2">AH 44721</strain>
    </source>
</reference>
<organism evidence="2 3">
    <name type="scientific">Gymnopilus junonius</name>
    <name type="common">Spectacular rustgill mushroom</name>
    <name type="synonym">Gymnopilus spectabilis subsp. junonius</name>
    <dbReference type="NCBI Taxonomy" id="109634"/>
    <lineage>
        <taxon>Eukaryota</taxon>
        <taxon>Fungi</taxon>
        <taxon>Dikarya</taxon>
        <taxon>Basidiomycota</taxon>
        <taxon>Agaricomycotina</taxon>
        <taxon>Agaricomycetes</taxon>
        <taxon>Agaricomycetidae</taxon>
        <taxon>Agaricales</taxon>
        <taxon>Agaricineae</taxon>
        <taxon>Hymenogastraceae</taxon>
        <taxon>Gymnopilus</taxon>
    </lineage>
</organism>
<feature type="region of interest" description="Disordered" evidence="1">
    <location>
        <begin position="245"/>
        <end position="275"/>
    </location>
</feature>
<dbReference type="AlphaFoldDB" id="A0A9P5NR49"/>
<gene>
    <name evidence="2" type="ORF">CPB84DRAFT_1771158</name>
</gene>
<keyword evidence="3" id="KW-1185">Reference proteome</keyword>
<name>A0A9P5NR49_GYMJU</name>
<accession>A0A9P5NR49</accession>
<evidence type="ECO:0000313" key="3">
    <source>
        <dbReference type="Proteomes" id="UP000724874"/>
    </source>
</evidence>
<comment type="caution">
    <text evidence="2">The sequence shown here is derived from an EMBL/GenBank/DDBJ whole genome shotgun (WGS) entry which is preliminary data.</text>
</comment>
<proteinExistence type="predicted"/>
<feature type="non-terminal residue" evidence="2">
    <location>
        <position position="1"/>
    </location>
</feature>
<feature type="region of interest" description="Disordered" evidence="1">
    <location>
        <begin position="83"/>
        <end position="122"/>
    </location>
</feature>
<evidence type="ECO:0000256" key="1">
    <source>
        <dbReference type="SAM" id="MobiDB-lite"/>
    </source>
</evidence>
<protein>
    <submittedName>
        <fullName evidence="2">Uncharacterized protein</fullName>
    </submittedName>
</protein>
<dbReference type="Proteomes" id="UP000724874">
    <property type="component" value="Unassembled WGS sequence"/>
</dbReference>